<keyword evidence="1" id="KW-0808">Transferase</keyword>
<reference evidence="1 2" key="1">
    <citation type="submission" date="2018-10" db="EMBL/GenBank/DDBJ databases">
        <title>Draft genome of Mycobacterium hodleri strain B.</title>
        <authorList>
            <person name="Amande T.J."/>
            <person name="Mcgenity T.J."/>
        </authorList>
    </citation>
    <scope>NUCLEOTIDE SEQUENCE [LARGE SCALE GENOMIC DNA]</scope>
    <source>
        <strain evidence="1 2">B</strain>
    </source>
</reference>
<dbReference type="Gene3D" id="3.40.50.150">
    <property type="entry name" value="Vaccinia Virus protein VP39"/>
    <property type="match status" value="1"/>
</dbReference>
<protein>
    <submittedName>
        <fullName evidence="1">Class I SAM-dependent methyltransferase</fullName>
    </submittedName>
</protein>
<dbReference type="GO" id="GO:0032259">
    <property type="term" value="P:methylation"/>
    <property type="evidence" value="ECO:0007669"/>
    <property type="project" value="UniProtKB-KW"/>
</dbReference>
<sequence length="276" mass="31205">MIKVGDLVSASFEVYRRLGHHTVDGWMAREVLEVIRVLDDAQRSKGVSGAIAEIGVHHGRFFIGLLLLQRQGEVSVAIDLFSGQERNFDNSGKGNLRKFRKNVRRWSSLDSVVIYEGDSTQLTETTLRAIAQAPIRLFSVDGGHTDPIVFNDMNLAEKALVDGGIVVADDVFNQEWPGVSTGTIRYMSEGGNLVPFAIGFNKVFFATSDYVRLYQGALYGTFSNRYLTFVKSTNYANYEVLFVGRVARRPRKLLGRNEFAKRVYNHVQERRHHRQK</sequence>
<dbReference type="InterPro" id="IPR029063">
    <property type="entry name" value="SAM-dependent_MTases_sf"/>
</dbReference>
<dbReference type="EMBL" id="VIFX01000021">
    <property type="protein sequence ID" value="TQR85363.1"/>
    <property type="molecule type" value="Genomic_DNA"/>
</dbReference>
<keyword evidence="1" id="KW-0489">Methyltransferase</keyword>
<gene>
    <name evidence="1" type="ORF">D8S82_17180</name>
</gene>
<dbReference type="RefSeq" id="WP_142553234.1">
    <property type="nucleotide sequence ID" value="NZ_VIFX01000021.1"/>
</dbReference>
<dbReference type="Pfam" id="PF13578">
    <property type="entry name" value="Methyltransf_24"/>
    <property type="match status" value="1"/>
</dbReference>
<evidence type="ECO:0000313" key="2">
    <source>
        <dbReference type="Proteomes" id="UP000315759"/>
    </source>
</evidence>
<comment type="caution">
    <text evidence="1">The sequence shown here is derived from an EMBL/GenBank/DDBJ whole genome shotgun (WGS) entry which is preliminary data.</text>
</comment>
<dbReference type="Proteomes" id="UP000315759">
    <property type="component" value="Unassembled WGS sequence"/>
</dbReference>
<dbReference type="AlphaFoldDB" id="A0A544VZE4"/>
<dbReference type="GO" id="GO:0008168">
    <property type="term" value="F:methyltransferase activity"/>
    <property type="evidence" value="ECO:0007669"/>
    <property type="project" value="UniProtKB-KW"/>
</dbReference>
<keyword evidence="2" id="KW-1185">Reference proteome</keyword>
<proteinExistence type="predicted"/>
<organism evidence="1 2">
    <name type="scientific">Mycolicibacterium hodleri</name>
    <dbReference type="NCBI Taxonomy" id="49897"/>
    <lineage>
        <taxon>Bacteria</taxon>
        <taxon>Bacillati</taxon>
        <taxon>Actinomycetota</taxon>
        <taxon>Actinomycetes</taxon>
        <taxon>Mycobacteriales</taxon>
        <taxon>Mycobacteriaceae</taxon>
        <taxon>Mycolicibacterium</taxon>
    </lineage>
</organism>
<name>A0A544VZE4_9MYCO</name>
<dbReference type="SUPFAM" id="SSF53335">
    <property type="entry name" value="S-adenosyl-L-methionine-dependent methyltransferases"/>
    <property type="match status" value="1"/>
</dbReference>
<accession>A0A544VZE4</accession>
<evidence type="ECO:0000313" key="1">
    <source>
        <dbReference type="EMBL" id="TQR85363.1"/>
    </source>
</evidence>